<evidence type="ECO:0000256" key="1">
    <source>
        <dbReference type="SAM" id="MobiDB-lite"/>
    </source>
</evidence>
<dbReference type="AlphaFoldDB" id="A0A6J2U428"/>
<protein>
    <submittedName>
        <fullName evidence="3">Uncharacterized protein LOC115630639</fullName>
    </submittedName>
</protein>
<dbReference type="RefSeq" id="XP_030383139.1">
    <property type="nucleotide sequence ID" value="XM_030527279.1"/>
</dbReference>
<keyword evidence="2" id="KW-1185">Reference proteome</keyword>
<reference evidence="3" key="1">
    <citation type="submission" date="2025-08" db="UniProtKB">
        <authorList>
            <consortium name="RefSeq"/>
        </authorList>
    </citation>
    <scope>IDENTIFICATION</scope>
    <source>
        <strain evidence="3">11010-0011.00</strain>
        <tissue evidence="3">Whole body</tissue>
    </source>
</reference>
<feature type="region of interest" description="Disordered" evidence="1">
    <location>
        <begin position="115"/>
        <end position="135"/>
    </location>
</feature>
<dbReference type="OrthoDB" id="7865079at2759"/>
<accession>A0A6J2U428</accession>
<feature type="region of interest" description="Disordered" evidence="1">
    <location>
        <begin position="174"/>
        <end position="197"/>
    </location>
</feature>
<organism evidence="2 3">
    <name type="scientific">Drosophila lebanonensis</name>
    <name type="common">Fruit fly</name>
    <name type="synonym">Scaptodrosophila lebanonensis</name>
    <dbReference type="NCBI Taxonomy" id="7225"/>
    <lineage>
        <taxon>Eukaryota</taxon>
        <taxon>Metazoa</taxon>
        <taxon>Ecdysozoa</taxon>
        <taxon>Arthropoda</taxon>
        <taxon>Hexapoda</taxon>
        <taxon>Insecta</taxon>
        <taxon>Pterygota</taxon>
        <taxon>Neoptera</taxon>
        <taxon>Endopterygota</taxon>
        <taxon>Diptera</taxon>
        <taxon>Brachycera</taxon>
        <taxon>Muscomorpha</taxon>
        <taxon>Ephydroidea</taxon>
        <taxon>Drosophilidae</taxon>
        <taxon>Scaptodrosophila</taxon>
    </lineage>
</organism>
<sequence>MDEDLNFLINALAVPDSPLTMAYSSTQLQEMRESFITLQELLRHNPMACESGAPGKAGGDTINERLLCGLVEELSPVRAMIDHQFQASGQSVPRSWTSLGSNYLKQVCCCTSMSRSSCSTRHSSTQTPSNSWSISANDGEGDSELFYDASDEFLEILPDCSSSEDCLDLVPYVGTEPESESESESEPDTEVEGSLSEQSLITVTKNSKSSVSICLPLPLRYVCNTSFELVRSDSEVTLKPDGSNYTLH</sequence>
<dbReference type="Proteomes" id="UP000504634">
    <property type="component" value="Unplaced"/>
</dbReference>
<dbReference type="GeneID" id="115630639"/>
<feature type="compositionally biased region" description="Acidic residues" evidence="1">
    <location>
        <begin position="177"/>
        <end position="191"/>
    </location>
</feature>
<gene>
    <name evidence="3" type="primary">LOC115630639</name>
</gene>
<feature type="compositionally biased region" description="Low complexity" evidence="1">
    <location>
        <begin position="115"/>
        <end position="127"/>
    </location>
</feature>
<name>A0A6J2U428_DROLE</name>
<evidence type="ECO:0000313" key="3">
    <source>
        <dbReference type="RefSeq" id="XP_030383139.1"/>
    </source>
</evidence>
<proteinExistence type="predicted"/>
<evidence type="ECO:0000313" key="2">
    <source>
        <dbReference type="Proteomes" id="UP000504634"/>
    </source>
</evidence>